<reference evidence="2" key="2">
    <citation type="submission" date="2021-04" db="EMBL/GenBank/DDBJ databases">
        <authorList>
            <person name="Gilroy R."/>
        </authorList>
    </citation>
    <scope>NUCLEOTIDE SEQUENCE</scope>
    <source>
        <strain evidence="2">26628</strain>
    </source>
</reference>
<name>A0A9D2ARV4_9FIRM</name>
<dbReference type="PANTHER" id="PTHR41373">
    <property type="entry name" value="DUF2156 DOMAIN-CONTAINING PROTEIN"/>
    <property type="match status" value="1"/>
</dbReference>
<feature type="domain" description="N-acetyltransferase" evidence="1">
    <location>
        <begin position="317"/>
        <end position="472"/>
    </location>
</feature>
<comment type="caution">
    <text evidence="2">The sequence shown here is derived from an EMBL/GenBank/DDBJ whole genome shotgun (WGS) entry which is preliminary data.</text>
</comment>
<dbReference type="InterPro" id="IPR016181">
    <property type="entry name" value="Acyl_CoA_acyltransferase"/>
</dbReference>
<sequence length="473" mass="53836">MLNFQKLERSHLPRLQSYFRGQERRISNYSAGSFFLWGKYADTHFAEAEGCLLLRDRYVGQPYFYYPLSKDGDAAAEERALGLLEEHCRAAEERLHFTCVPAEKLAPLAERYGDDLHVSNIRRWRDYLYEASDFRDYPGGRYSGQRNHVHKFEKTYPDHAFRTCEAEDLPAIEAFLREYAASQYAKESALADEEMRGAFEILPHIAELGLYCGALYAGGKMVALSVGERCGDMMIVHIEKALRGVAGAYPAVAQAFARTFCADGVRYINREDDAGDAGLRKSKLQYLPVRLVGKYNLAVHRAIDSLSKLPSVQTARLTLRAVPDEDAAAFAALARDEELNRWWGYDWRDRAPVEPDDMWFLEDIRSDFRRKSEIPLGIYCGDTLAGEVVLHNFGYRAEAEIGMRVLPAWQRRGIAREALLGMMEYGFLKLGLERIEAKCFRENAVSARALRAAGMRPCGEDATYFYFYKTAAM</sequence>
<dbReference type="Gene3D" id="3.40.630.30">
    <property type="match status" value="3"/>
</dbReference>
<dbReference type="EMBL" id="DXFD01000055">
    <property type="protein sequence ID" value="HIX46751.1"/>
    <property type="molecule type" value="Genomic_DNA"/>
</dbReference>
<dbReference type="SUPFAM" id="SSF55729">
    <property type="entry name" value="Acyl-CoA N-acyltransferases (Nat)"/>
    <property type="match status" value="3"/>
</dbReference>
<dbReference type="GO" id="GO:0016747">
    <property type="term" value="F:acyltransferase activity, transferring groups other than amino-acyl groups"/>
    <property type="evidence" value="ECO:0007669"/>
    <property type="project" value="InterPro"/>
</dbReference>
<dbReference type="InterPro" id="IPR024320">
    <property type="entry name" value="LPG_synthase_C"/>
</dbReference>
<reference evidence="2" key="1">
    <citation type="journal article" date="2021" name="PeerJ">
        <title>Extensive microbial diversity within the chicken gut microbiome revealed by metagenomics and culture.</title>
        <authorList>
            <person name="Gilroy R."/>
            <person name="Ravi A."/>
            <person name="Getino M."/>
            <person name="Pursley I."/>
            <person name="Horton D.L."/>
            <person name="Alikhan N.F."/>
            <person name="Baker D."/>
            <person name="Gharbi K."/>
            <person name="Hall N."/>
            <person name="Watson M."/>
            <person name="Adriaenssens E.M."/>
            <person name="Foster-Nyarko E."/>
            <person name="Jarju S."/>
            <person name="Secka A."/>
            <person name="Antonio M."/>
            <person name="Oren A."/>
            <person name="Chaudhuri R.R."/>
            <person name="La Ragione R."/>
            <person name="Hildebrand F."/>
            <person name="Pallen M.J."/>
        </authorList>
    </citation>
    <scope>NUCLEOTIDE SEQUENCE</scope>
    <source>
        <strain evidence="2">26628</strain>
    </source>
</reference>
<protein>
    <submittedName>
        <fullName evidence="2">GNAT family N-acetyltransferase</fullName>
    </submittedName>
</protein>
<gene>
    <name evidence="2" type="ORF">H9737_03565</name>
</gene>
<organism evidence="2 3">
    <name type="scientific">Candidatus Borkfalkia faecigallinarum</name>
    <dbReference type="NCBI Taxonomy" id="2838509"/>
    <lineage>
        <taxon>Bacteria</taxon>
        <taxon>Bacillati</taxon>
        <taxon>Bacillota</taxon>
        <taxon>Clostridia</taxon>
        <taxon>Christensenellales</taxon>
        <taxon>Christensenellaceae</taxon>
        <taxon>Candidatus Borkfalkia</taxon>
    </lineage>
</organism>
<proteinExistence type="predicted"/>
<dbReference type="InterPro" id="IPR000182">
    <property type="entry name" value="GNAT_dom"/>
</dbReference>
<dbReference type="Proteomes" id="UP000824249">
    <property type="component" value="Unassembled WGS sequence"/>
</dbReference>
<accession>A0A9D2ARV4</accession>
<evidence type="ECO:0000313" key="2">
    <source>
        <dbReference type="EMBL" id="HIX46751.1"/>
    </source>
</evidence>
<dbReference type="Pfam" id="PF13302">
    <property type="entry name" value="Acetyltransf_3"/>
    <property type="match status" value="1"/>
</dbReference>
<dbReference type="PANTHER" id="PTHR41373:SF1">
    <property type="entry name" value="PHOSPHATIDYLGLYCEROL LYSYLTRANSFERASE C-TERMINAL DOMAIN-CONTAINING PROTEIN"/>
    <property type="match status" value="1"/>
</dbReference>
<dbReference type="PROSITE" id="PS51186">
    <property type="entry name" value="GNAT"/>
    <property type="match status" value="1"/>
</dbReference>
<evidence type="ECO:0000313" key="3">
    <source>
        <dbReference type="Proteomes" id="UP000824249"/>
    </source>
</evidence>
<dbReference type="Pfam" id="PF09924">
    <property type="entry name" value="LPG_synthase_C"/>
    <property type="match status" value="1"/>
</dbReference>
<dbReference type="InterPro" id="IPR016732">
    <property type="entry name" value="UCP018688"/>
</dbReference>
<evidence type="ECO:0000259" key="1">
    <source>
        <dbReference type="PROSITE" id="PS51186"/>
    </source>
</evidence>
<dbReference type="AlphaFoldDB" id="A0A9D2ARV4"/>